<protein>
    <submittedName>
        <fullName evidence="2">O antigen polymerase</fullName>
    </submittedName>
</protein>
<dbReference type="PROSITE" id="PS51257">
    <property type="entry name" value="PROKAR_LIPOPROTEIN"/>
    <property type="match status" value="1"/>
</dbReference>
<feature type="transmembrane region" description="Helical" evidence="1">
    <location>
        <begin position="327"/>
        <end position="345"/>
    </location>
</feature>
<sequence length="405" mass="46152">MIIYRNETDWTARRFFACLFFFIGCSVANALGGLWQAAFYILSLGLIFIGGRVFYSKGLYFFILSSALLILILNHRDSSAGFIRVILESYIQANILIYFFRIKKYNDILILLKSFVLFQVVFLIFMLGFPQIRELLLNYFYEGDAYQGEAFQTAISYRGFGISKHHLYGLPLAISFCVALIITDRHESLSVKFFYFLLGSLLVALNARIGLVIILLALFWMLTTFSKSNVRHTFALVVALSLISLIVFLLSTIFSFSENMTLHWLKEGVSQLSNSNSNKATTLSDLRGMIHIPSSSWELIFGRSYDCNINSGCYSDIGFVRLINSGGLISLFIVSLLYLYISIFFWDSSSWKYSVSRCMLLSFVFFVAMFKGEAYSASDYSRAFMVTCLIMMKIKIRKSNEAPSS</sequence>
<keyword evidence="1" id="KW-1133">Transmembrane helix</keyword>
<feature type="transmembrane region" description="Helical" evidence="1">
    <location>
        <begin position="12"/>
        <end position="31"/>
    </location>
</feature>
<proteinExistence type="predicted"/>
<name>A0A346AC67_AERHY</name>
<accession>A0A346AC67</accession>
<feature type="transmembrane region" description="Helical" evidence="1">
    <location>
        <begin position="81"/>
        <end position="101"/>
    </location>
</feature>
<gene>
    <name evidence="2" type="primary">wzy</name>
</gene>
<feature type="transmembrane region" description="Helical" evidence="1">
    <location>
        <begin position="108"/>
        <end position="129"/>
    </location>
</feature>
<feature type="transmembrane region" description="Helical" evidence="1">
    <location>
        <begin position="234"/>
        <end position="256"/>
    </location>
</feature>
<dbReference type="EMBL" id="MH449674">
    <property type="protein sequence ID" value="AXL04829.1"/>
    <property type="molecule type" value="Genomic_DNA"/>
</dbReference>
<evidence type="ECO:0000256" key="1">
    <source>
        <dbReference type="SAM" id="Phobius"/>
    </source>
</evidence>
<keyword evidence="1" id="KW-0812">Transmembrane</keyword>
<feature type="transmembrane region" description="Helical" evidence="1">
    <location>
        <begin position="59"/>
        <end position="75"/>
    </location>
</feature>
<keyword evidence="1" id="KW-0472">Membrane</keyword>
<organism evidence="2">
    <name type="scientific">Aeromonas hydrophila</name>
    <dbReference type="NCBI Taxonomy" id="644"/>
    <lineage>
        <taxon>Bacteria</taxon>
        <taxon>Pseudomonadati</taxon>
        <taxon>Pseudomonadota</taxon>
        <taxon>Gammaproteobacteria</taxon>
        <taxon>Aeromonadales</taxon>
        <taxon>Aeromonadaceae</taxon>
        <taxon>Aeromonas</taxon>
    </lineage>
</organism>
<feature type="transmembrane region" description="Helical" evidence="1">
    <location>
        <begin position="351"/>
        <end position="370"/>
    </location>
</feature>
<feature type="transmembrane region" description="Helical" evidence="1">
    <location>
        <begin position="165"/>
        <end position="182"/>
    </location>
</feature>
<dbReference type="AlphaFoldDB" id="A0A346AC67"/>
<evidence type="ECO:0000313" key="2">
    <source>
        <dbReference type="EMBL" id="AXL04829.1"/>
    </source>
</evidence>
<feature type="transmembrane region" description="Helical" evidence="1">
    <location>
        <begin position="194"/>
        <end position="222"/>
    </location>
</feature>
<reference evidence="2" key="1">
    <citation type="submission" date="2018-06" db="EMBL/GenBank/DDBJ databases">
        <title>Genetic diversity of the Aeromonas Hydrophila O antigens and development of a suspension array for serotype detection.</title>
        <authorList>
            <person name="Cao H."/>
            <person name="Liu B."/>
        </authorList>
    </citation>
    <scope>NUCLEOTIDE SEQUENCE</scope>
    <source>
        <strain evidence="2">G5371</strain>
    </source>
</reference>